<sequence>MAYLCRVFTFRPSLLLAVGCAALLAACNSGPTEQQQVEAAEKAVLASHDTLMAQMGQLYDLRQQLQKAPLPDTVLAGRQRRNLLRADAAMMGWMHQYRKPADTVATEAKLRYFAVQQQKIDSVGRLMRQNLDSAKLVLQQAPHAAANPSAQ</sequence>
<gene>
    <name evidence="2" type="ORF">E5K02_02405</name>
</gene>
<evidence type="ECO:0000313" key="2">
    <source>
        <dbReference type="EMBL" id="TGE28337.1"/>
    </source>
</evidence>
<evidence type="ECO:0000256" key="1">
    <source>
        <dbReference type="SAM" id="SignalP"/>
    </source>
</evidence>
<keyword evidence="1" id="KW-0732">Signal</keyword>
<feature type="signal peptide" evidence="1">
    <location>
        <begin position="1"/>
        <end position="17"/>
    </location>
</feature>
<feature type="chain" id="PRO_5021310466" description="Periplasmic heavy metal sensor" evidence="1">
    <location>
        <begin position="18"/>
        <end position="151"/>
    </location>
</feature>
<dbReference type="RefSeq" id="WP_135391708.1">
    <property type="nucleotide sequence ID" value="NZ_SRMB01000001.1"/>
</dbReference>
<dbReference type="AlphaFoldDB" id="A0A4Z0QE49"/>
<organism evidence="2 3">
    <name type="scientific">Hymenobacter metallicola</name>
    <dbReference type="NCBI Taxonomy" id="2563114"/>
    <lineage>
        <taxon>Bacteria</taxon>
        <taxon>Pseudomonadati</taxon>
        <taxon>Bacteroidota</taxon>
        <taxon>Cytophagia</taxon>
        <taxon>Cytophagales</taxon>
        <taxon>Hymenobacteraceae</taxon>
        <taxon>Hymenobacter</taxon>
    </lineage>
</organism>
<comment type="caution">
    <text evidence="2">The sequence shown here is derived from an EMBL/GenBank/DDBJ whole genome shotgun (WGS) entry which is preliminary data.</text>
</comment>
<dbReference type="OrthoDB" id="1436925at2"/>
<reference evidence="2 3" key="1">
    <citation type="submission" date="2019-04" db="EMBL/GenBank/DDBJ databases">
        <authorList>
            <person name="Feng G."/>
            <person name="Zhang J."/>
            <person name="Zhu H."/>
        </authorList>
    </citation>
    <scope>NUCLEOTIDE SEQUENCE [LARGE SCALE GENOMIC DNA]</scope>
    <source>
        <strain evidence="2 3">9PBR-1</strain>
    </source>
</reference>
<name>A0A4Z0QE49_9BACT</name>
<proteinExistence type="predicted"/>
<accession>A0A4Z0QE49</accession>
<evidence type="ECO:0008006" key="4">
    <source>
        <dbReference type="Google" id="ProtNLM"/>
    </source>
</evidence>
<evidence type="ECO:0000313" key="3">
    <source>
        <dbReference type="Proteomes" id="UP000298471"/>
    </source>
</evidence>
<protein>
    <recommendedName>
        <fullName evidence="4">Periplasmic heavy metal sensor</fullName>
    </recommendedName>
</protein>
<dbReference type="EMBL" id="SRMB01000001">
    <property type="protein sequence ID" value="TGE28337.1"/>
    <property type="molecule type" value="Genomic_DNA"/>
</dbReference>
<keyword evidence="3" id="KW-1185">Reference proteome</keyword>
<dbReference type="Proteomes" id="UP000298471">
    <property type="component" value="Unassembled WGS sequence"/>
</dbReference>
<dbReference type="PROSITE" id="PS51257">
    <property type="entry name" value="PROKAR_LIPOPROTEIN"/>
    <property type="match status" value="1"/>
</dbReference>